<dbReference type="OrthoDB" id="2287434at2759"/>
<reference evidence="2" key="1">
    <citation type="submission" date="2013-08" db="EMBL/GenBank/DDBJ databases">
        <title>Gene expansion shapes genome architecture in the human pathogen Lichtheimia corymbifera: an evolutionary genomics analysis in the ancient terrestrial Mucorales (Mucoromycotina).</title>
        <authorList>
            <person name="Schwartze V.U."/>
            <person name="Winter S."/>
            <person name="Shelest E."/>
            <person name="Marcet-Houben M."/>
            <person name="Horn F."/>
            <person name="Wehner S."/>
            <person name="Hoffmann K."/>
            <person name="Riege K."/>
            <person name="Sammeth M."/>
            <person name="Nowrousian M."/>
            <person name="Valiante V."/>
            <person name="Linde J."/>
            <person name="Jacobsen I.D."/>
            <person name="Marz M."/>
            <person name="Brakhage A.A."/>
            <person name="Gabaldon T."/>
            <person name="Bocker S."/>
            <person name="Voigt K."/>
        </authorList>
    </citation>
    <scope>NUCLEOTIDE SEQUENCE [LARGE SCALE GENOMIC DNA]</scope>
    <source>
        <strain evidence="2">FSU 9682</strain>
    </source>
</reference>
<feature type="compositionally biased region" description="Basic and acidic residues" evidence="1">
    <location>
        <begin position="165"/>
        <end position="178"/>
    </location>
</feature>
<protein>
    <submittedName>
        <fullName evidence="2">Uncharacterized protein</fullName>
    </submittedName>
</protein>
<feature type="compositionally biased region" description="Low complexity" evidence="1">
    <location>
        <begin position="341"/>
        <end position="369"/>
    </location>
</feature>
<dbReference type="AlphaFoldDB" id="A0A068SC26"/>
<dbReference type="EMBL" id="CBTN010000061">
    <property type="protein sequence ID" value="CDH58806.1"/>
    <property type="molecule type" value="Genomic_DNA"/>
</dbReference>
<gene>
    <name evidence="2" type="ORF">LCOR_09655.1</name>
</gene>
<evidence type="ECO:0000313" key="3">
    <source>
        <dbReference type="Proteomes" id="UP000027586"/>
    </source>
</evidence>
<keyword evidence="3" id="KW-1185">Reference proteome</keyword>
<name>A0A068SC26_9FUNG</name>
<feature type="region of interest" description="Disordered" evidence="1">
    <location>
        <begin position="327"/>
        <end position="381"/>
    </location>
</feature>
<evidence type="ECO:0000313" key="2">
    <source>
        <dbReference type="EMBL" id="CDH58806.1"/>
    </source>
</evidence>
<evidence type="ECO:0000256" key="1">
    <source>
        <dbReference type="SAM" id="MobiDB-lite"/>
    </source>
</evidence>
<feature type="region of interest" description="Disordered" evidence="1">
    <location>
        <begin position="165"/>
        <end position="197"/>
    </location>
</feature>
<accession>A0A068SC26</accession>
<feature type="region of interest" description="Disordered" evidence="1">
    <location>
        <begin position="88"/>
        <end position="148"/>
    </location>
</feature>
<feature type="compositionally biased region" description="Low complexity" evidence="1">
    <location>
        <begin position="227"/>
        <end position="236"/>
    </location>
</feature>
<feature type="compositionally biased region" description="Polar residues" evidence="1">
    <location>
        <begin position="115"/>
        <end position="137"/>
    </location>
</feature>
<sequence>MSSTRKTSRRATLGTTDNKKNVAIAATPRRYSSYLHNDNKESKETPIATTTTTATTSVHRKRSNTTNRRSSVTALTASARAKLVNKYNNHEEKTTAADTSDISGGNGSHHNTNNRRLSINKRSSTRLPRCVTNNQPEPNMKECAQKQQPTIDIDQLTALLLKTETHHDDQAQDMDERARRRRSMPPLQQQQEENGGDDEFWKELVDIKSRLQKLEITKHHVVDDKSCSSSTTTASSIHTPPAMPSSPRVTVHQKRLQDALALLEQQQPGPLAKSMSVVVHETIAMNQKLWAAIPHDLNTDARSLVAMQKSSDIQLRELTESLYLMATTSTSNNMPSPLAESSSPPTMMMPSSQQQPSHGPSSLPVSPRRAAPPPPPSFEESYYYRRPTMSAYQYKQQQQQPSSLPALHHQHRASLSIAASRPQIKAAGILDYSPTTDYFSARHKYYEPRYSGSHLIHEA</sequence>
<comment type="caution">
    <text evidence="2">The sequence shown here is derived from an EMBL/GenBank/DDBJ whole genome shotgun (WGS) entry which is preliminary data.</text>
</comment>
<dbReference type="Proteomes" id="UP000027586">
    <property type="component" value="Unassembled WGS sequence"/>
</dbReference>
<proteinExistence type="predicted"/>
<feature type="region of interest" description="Disordered" evidence="1">
    <location>
        <begin position="1"/>
        <end position="73"/>
    </location>
</feature>
<dbReference type="VEuPathDB" id="FungiDB:LCOR_09655.1"/>
<organism evidence="2 3">
    <name type="scientific">Lichtheimia corymbifera JMRC:FSU:9682</name>
    <dbReference type="NCBI Taxonomy" id="1263082"/>
    <lineage>
        <taxon>Eukaryota</taxon>
        <taxon>Fungi</taxon>
        <taxon>Fungi incertae sedis</taxon>
        <taxon>Mucoromycota</taxon>
        <taxon>Mucoromycotina</taxon>
        <taxon>Mucoromycetes</taxon>
        <taxon>Mucorales</taxon>
        <taxon>Lichtheimiaceae</taxon>
        <taxon>Lichtheimia</taxon>
    </lineage>
</organism>
<feature type="region of interest" description="Disordered" evidence="1">
    <location>
        <begin position="225"/>
        <end position="250"/>
    </location>
</feature>